<dbReference type="InterPro" id="IPR049012">
    <property type="entry name" value="Mutator_transp_dom"/>
</dbReference>
<dbReference type="Gene3D" id="3.90.320.10">
    <property type="match status" value="2"/>
</dbReference>
<feature type="domain" description="YqaJ viral recombinase" evidence="2">
    <location>
        <begin position="450"/>
        <end position="529"/>
    </location>
</feature>
<feature type="domain" description="Mutator-like transposase" evidence="3">
    <location>
        <begin position="242"/>
        <end position="327"/>
    </location>
</feature>
<proteinExistence type="predicted"/>
<evidence type="ECO:0000313" key="5">
    <source>
        <dbReference type="Proteomes" id="UP000801492"/>
    </source>
</evidence>
<dbReference type="GO" id="GO:0006281">
    <property type="term" value="P:DNA repair"/>
    <property type="evidence" value="ECO:0007669"/>
    <property type="project" value="UniProtKB-ARBA"/>
</dbReference>
<dbReference type="InterPro" id="IPR011604">
    <property type="entry name" value="PDDEXK-like_dom_sf"/>
</dbReference>
<dbReference type="EMBL" id="VTPC01000943">
    <property type="protein sequence ID" value="KAF2903737.1"/>
    <property type="molecule type" value="Genomic_DNA"/>
</dbReference>
<accession>A0A8K0DHM8</accession>
<keyword evidence="5" id="KW-1185">Reference proteome</keyword>
<dbReference type="Pfam" id="PF20700">
    <property type="entry name" value="Mutator"/>
    <property type="match status" value="1"/>
</dbReference>
<sequence length="610" mass="69769">MMPLKRRPYSRKLRRNKKSLSKQKQMQEKKEKKEIVDMVRGILDTIVESIVHDDNAEETENINPEAEEQDTNWTKPVLSEEEYKQISNTQLCIESEEPKNTLDGYRVVEINYLLQQAMRAQVDHSRSCTGGYLQFLKELRTGFSSKFIYKCNACDKELSIKSEDSPSEVNKAVVWGTLATGSTFLKPVIFNNMQAAGEEERAVAISNGNIDEDGVPYITVTVDGGWSKRSYGYSYTANSGVVEKIECTNHCVKNYTKQLYKIKNDVKCVAVEARKLLTKDVIEKLGTAVQKAIYANAHGDVTNLREDIRNLVKHVFGNHEACKEYMCDQHGDISKNIFEKVVSCGAHHHIYGVLNLLLAKSHQLIDNETSNKTELFMSILIASKQIQLDLEQKTRGQYSNPRYVTEKMHRLTASNFGAVIRRRPSTSCDALVRRILERTYFTSPAIEYGLRNEKHWFLGASPDGIINANEICEVKCLHTVAKLGLTLEQAVKMIKVACLKLAKDMSISINKQHDYYYQIQGQLAITGAHVCNFIVYTGDANELYIQQVERDYEQWKSVWLPKLVTFFKECVAPEIVLNRRSRNLKCRDPEHIIQAQRKKEQQKLQTQDTL</sequence>
<dbReference type="AlphaFoldDB" id="A0A8K0DHM8"/>
<dbReference type="InterPro" id="IPR011335">
    <property type="entry name" value="Restrct_endonuc-II-like"/>
</dbReference>
<evidence type="ECO:0008006" key="6">
    <source>
        <dbReference type="Google" id="ProtNLM"/>
    </source>
</evidence>
<evidence type="ECO:0000256" key="1">
    <source>
        <dbReference type="SAM" id="MobiDB-lite"/>
    </source>
</evidence>
<dbReference type="OrthoDB" id="6155932at2759"/>
<dbReference type="CDD" id="cd22343">
    <property type="entry name" value="PDDEXK_lambda_exonuclease-like"/>
    <property type="match status" value="1"/>
</dbReference>
<dbReference type="InterPro" id="IPR019080">
    <property type="entry name" value="YqaJ_viral_recombinase"/>
</dbReference>
<evidence type="ECO:0000313" key="4">
    <source>
        <dbReference type="EMBL" id="KAF2903737.1"/>
    </source>
</evidence>
<dbReference type="Pfam" id="PF09588">
    <property type="entry name" value="YqaJ"/>
    <property type="match status" value="1"/>
</dbReference>
<dbReference type="PANTHER" id="PTHR46609:SF8">
    <property type="entry name" value="YQAJ VIRAL RECOMBINASE DOMAIN-CONTAINING PROTEIN"/>
    <property type="match status" value="1"/>
</dbReference>
<feature type="compositionally biased region" description="Basic residues" evidence="1">
    <location>
        <begin position="1"/>
        <end position="21"/>
    </location>
</feature>
<evidence type="ECO:0000259" key="3">
    <source>
        <dbReference type="Pfam" id="PF20700"/>
    </source>
</evidence>
<organism evidence="4 5">
    <name type="scientific">Ignelater luminosus</name>
    <name type="common">Cucubano</name>
    <name type="synonym">Pyrophorus luminosus</name>
    <dbReference type="NCBI Taxonomy" id="2038154"/>
    <lineage>
        <taxon>Eukaryota</taxon>
        <taxon>Metazoa</taxon>
        <taxon>Ecdysozoa</taxon>
        <taxon>Arthropoda</taxon>
        <taxon>Hexapoda</taxon>
        <taxon>Insecta</taxon>
        <taxon>Pterygota</taxon>
        <taxon>Neoptera</taxon>
        <taxon>Endopterygota</taxon>
        <taxon>Coleoptera</taxon>
        <taxon>Polyphaga</taxon>
        <taxon>Elateriformia</taxon>
        <taxon>Elateroidea</taxon>
        <taxon>Elateridae</taxon>
        <taxon>Agrypninae</taxon>
        <taxon>Pyrophorini</taxon>
        <taxon>Ignelater</taxon>
    </lineage>
</organism>
<evidence type="ECO:0000259" key="2">
    <source>
        <dbReference type="Pfam" id="PF09588"/>
    </source>
</evidence>
<dbReference type="PANTHER" id="PTHR46609">
    <property type="entry name" value="EXONUCLEASE, PHAGE-TYPE/RECB, C-TERMINAL DOMAIN-CONTAINING PROTEIN"/>
    <property type="match status" value="1"/>
</dbReference>
<name>A0A8K0DHM8_IGNLU</name>
<comment type="caution">
    <text evidence="4">The sequence shown here is derived from an EMBL/GenBank/DDBJ whole genome shotgun (WGS) entry which is preliminary data.</text>
</comment>
<feature type="region of interest" description="Disordered" evidence="1">
    <location>
        <begin position="1"/>
        <end position="33"/>
    </location>
</feature>
<dbReference type="SUPFAM" id="SSF52980">
    <property type="entry name" value="Restriction endonuclease-like"/>
    <property type="match status" value="1"/>
</dbReference>
<dbReference type="Proteomes" id="UP000801492">
    <property type="component" value="Unassembled WGS sequence"/>
</dbReference>
<dbReference type="InterPro" id="IPR051703">
    <property type="entry name" value="NF-kappa-B_Signaling_Reg"/>
</dbReference>
<protein>
    <recommendedName>
        <fullName evidence="6">YqaJ viral recombinase domain-containing protein</fullName>
    </recommendedName>
</protein>
<gene>
    <name evidence="4" type="ORF">ILUMI_02445</name>
</gene>
<reference evidence="4" key="1">
    <citation type="submission" date="2019-08" db="EMBL/GenBank/DDBJ databases">
        <title>The genome of the North American firefly Photinus pyralis.</title>
        <authorList>
            <consortium name="Photinus pyralis genome working group"/>
            <person name="Fallon T.R."/>
            <person name="Sander Lower S.E."/>
            <person name="Weng J.-K."/>
        </authorList>
    </citation>
    <scope>NUCLEOTIDE SEQUENCE</scope>
    <source>
        <strain evidence="4">TRF0915ILg1</strain>
        <tissue evidence="4">Whole body</tissue>
    </source>
</reference>